<evidence type="ECO:0000256" key="1">
    <source>
        <dbReference type="ARBA" id="ARBA00000085"/>
    </source>
</evidence>
<dbReference type="GO" id="GO:0000156">
    <property type="term" value="F:phosphorelay response regulator activity"/>
    <property type="evidence" value="ECO:0007669"/>
    <property type="project" value="TreeGrafter"/>
</dbReference>
<reference evidence="10 11" key="1">
    <citation type="journal article" date="2016" name="Nat. Commun.">
        <title>Thousands of microbial genomes shed light on interconnected biogeochemical processes in an aquifer system.</title>
        <authorList>
            <person name="Anantharaman K."/>
            <person name="Brown C.T."/>
            <person name="Hug L.A."/>
            <person name="Sharon I."/>
            <person name="Castelle C.J."/>
            <person name="Probst A.J."/>
            <person name="Thomas B.C."/>
            <person name="Singh A."/>
            <person name="Wilkins M.J."/>
            <person name="Karaoz U."/>
            <person name="Brodie E.L."/>
            <person name="Williams K.H."/>
            <person name="Hubbard S.S."/>
            <person name="Banfield J.F."/>
        </authorList>
    </citation>
    <scope>NUCLEOTIDE SEQUENCE [LARGE SCALE GENOMIC DNA]</scope>
</reference>
<name>A0A1G1Z038_9BACT</name>
<feature type="transmembrane region" description="Helical" evidence="8">
    <location>
        <begin position="207"/>
        <end position="225"/>
    </location>
</feature>
<dbReference type="PANTHER" id="PTHR42878:SF7">
    <property type="entry name" value="SENSOR HISTIDINE KINASE GLRK"/>
    <property type="match status" value="1"/>
</dbReference>
<dbReference type="GO" id="GO:0007234">
    <property type="term" value="P:osmosensory signaling via phosphorelay pathway"/>
    <property type="evidence" value="ECO:0007669"/>
    <property type="project" value="TreeGrafter"/>
</dbReference>
<dbReference type="Pfam" id="PF02518">
    <property type="entry name" value="HATPase_c"/>
    <property type="match status" value="1"/>
</dbReference>
<evidence type="ECO:0000256" key="4">
    <source>
        <dbReference type="ARBA" id="ARBA00022741"/>
    </source>
</evidence>
<dbReference type="AlphaFoldDB" id="A0A1G1Z038"/>
<evidence type="ECO:0000256" key="2">
    <source>
        <dbReference type="ARBA" id="ARBA00012438"/>
    </source>
</evidence>
<gene>
    <name evidence="10" type="ORF">A3D47_02705</name>
</gene>
<dbReference type="PANTHER" id="PTHR42878">
    <property type="entry name" value="TWO-COMPONENT HISTIDINE KINASE"/>
    <property type="match status" value="1"/>
</dbReference>
<feature type="transmembrane region" description="Helical" evidence="8">
    <location>
        <begin position="232"/>
        <end position="254"/>
    </location>
</feature>
<feature type="transmembrane region" description="Helical" evidence="8">
    <location>
        <begin position="36"/>
        <end position="56"/>
    </location>
</feature>
<organism evidence="10 11">
    <name type="scientific">Candidatus Colwellbacteria bacterium RIFCSPHIGHO2_02_FULL_43_15</name>
    <dbReference type="NCBI Taxonomy" id="1797686"/>
    <lineage>
        <taxon>Bacteria</taxon>
        <taxon>Candidatus Colwelliibacteriota</taxon>
    </lineage>
</organism>
<sequence>MIFFQVISFGIITFTAALFSFFILTSEKKDKLGRSFAIASLYAALWALPLVLWHMSKNGNTALLFLQVGIAFSLLIPAGFFSFATLFVESVKNADYGRYRKVVYAIGIFFALLLVSDILGFTKLMAPSVSHKWWFEYWPDAGPAYKYALIYFFGSFLSAFYLLFKTMRETTDSALRGQIKFTLIGSIVGMLGGSSNYFLWYNVPVPPLGTILVPIYVISMFYAVARYRLFNIKVVTAQLVTFIIWSFLFIRIFLSGSTTEFATDSILLIMVIIFGLFLIKSVLNEVKRKEELRIVTNELKTLTNHLQDKVDEQTGEIRRSYEVEKKARLELEELGRTKDQFILEAQGSLVAPLGDMESDLNKLDNMSLDEETRVDVSKVHDSVERLEKLVDEFVAIAAPKVGFGNLNISLTNIKDLIHEVCESLSVEIKQRRIKMTLTLLGRDEDNLLKIDGEKIREAFTNLIDNALKYGHDGGEIKIGGEKVNHPIERDKYIYRFTVKDDGIGITEEELGKLFGQYFERGKEAEKIYTAGKGIGLLATKSTIEAHGGRIYAESQGRGKGSKFTVELPV</sequence>
<dbReference type="InterPro" id="IPR036890">
    <property type="entry name" value="HATPase_C_sf"/>
</dbReference>
<dbReference type="SMART" id="SM00387">
    <property type="entry name" value="HATPase_c"/>
    <property type="match status" value="1"/>
</dbReference>
<evidence type="ECO:0000259" key="9">
    <source>
        <dbReference type="PROSITE" id="PS50109"/>
    </source>
</evidence>
<dbReference type="Proteomes" id="UP000178651">
    <property type="component" value="Unassembled WGS sequence"/>
</dbReference>
<dbReference type="PRINTS" id="PR00344">
    <property type="entry name" value="BCTRLSENSOR"/>
</dbReference>
<keyword evidence="3" id="KW-0808">Transferase</keyword>
<dbReference type="PROSITE" id="PS50109">
    <property type="entry name" value="HIS_KIN"/>
    <property type="match status" value="1"/>
</dbReference>
<dbReference type="SUPFAM" id="SSF55874">
    <property type="entry name" value="ATPase domain of HSP90 chaperone/DNA topoisomerase II/histidine kinase"/>
    <property type="match status" value="1"/>
</dbReference>
<dbReference type="GO" id="GO:0030295">
    <property type="term" value="F:protein kinase activator activity"/>
    <property type="evidence" value="ECO:0007669"/>
    <property type="project" value="TreeGrafter"/>
</dbReference>
<dbReference type="Gene3D" id="1.10.287.130">
    <property type="match status" value="1"/>
</dbReference>
<feature type="transmembrane region" description="Helical" evidence="8">
    <location>
        <begin position="183"/>
        <end position="201"/>
    </location>
</feature>
<feature type="transmembrane region" description="Helical" evidence="8">
    <location>
        <begin position="6"/>
        <end position="24"/>
    </location>
</feature>
<evidence type="ECO:0000313" key="11">
    <source>
        <dbReference type="Proteomes" id="UP000178651"/>
    </source>
</evidence>
<dbReference type="InterPro" id="IPR005467">
    <property type="entry name" value="His_kinase_dom"/>
</dbReference>
<proteinExistence type="predicted"/>
<dbReference type="InterPro" id="IPR003594">
    <property type="entry name" value="HATPase_dom"/>
</dbReference>
<feature type="transmembrane region" description="Helical" evidence="8">
    <location>
        <begin position="62"/>
        <end position="90"/>
    </location>
</feature>
<keyword evidence="6" id="KW-0067">ATP-binding</keyword>
<dbReference type="Gene3D" id="3.30.565.10">
    <property type="entry name" value="Histidine kinase-like ATPase, C-terminal domain"/>
    <property type="match status" value="1"/>
</dbReference>
<dbReference type="GO" id="GO:0005524">
    <property type="term" value="F:ATP binding"/>
    <property type="evidence" value="ECO:0007669"/>
    <property type="project" value="UniProtKB-KW"/>
</dbReference>
<accession>A0A1G1Z038</accession>
<feature type="transmembrane region" description="Helical" evidence="8">
    <location>
        <begin position="266"/>
        <end position="283"/>
    </location>
</feature>
<feature type="transmembrane region" description="Helical" evidence="8">
    <location>
        <begin position="144"/>
        <end position="163"/>
    </location>
</feature>
<evidence type="ECO:0000256" key="3">
    <source>
        <dbReference type="ARBA" id="ARBA00022679"/>
    </source>
</evidence>
<protein>
    <recommendedName>
        <fullName evidence="2">histidine kinase</fullName>
        <ecNumber evidence="2">2.7.13.3</ecNumber>
    </recommendedName>
</protein>
<keyword evidence="8" id="KW-0812">Transmembrane</keyword>
<evidence type="ECO:0000256" key="8">
    <source>
        <dbReference type="SAM" id="Phobius"/>
    </source>
</evidence>
<evidence type="ECO:0000313" key="10">
    <source>
        <dbReference type="EMBL" id="OGY58005.1"/>
    </source>
</evidence>
<dbReference type="Pfam" id="PF16927">
    <property type="entry name" value="HisKA_7TM"/>
    <property type="match status" value="1"/>
</dbReference>
<dbReference type="InterPro" id="IPR004358">
    <property type="entry name" value="Sig_transdc_His_kin-like_C"/>
</dbReference>
<evidence type="ECO:0000256" key="6">
    <source>
        <dbReference type="ARBA" id="ARBA00022840"/>
    </source>
</evidence>
<comment type="caution">
    <text evidence="10">The sequence shown here is derived from an EMBL/GenBank/DDBJ whole genome shotgun (WGS) entry which is preliminary data.</text>
</comment>
<dbReference type="CDD" id="cd00075">
    <property type="entry name" value="HATPase"/>
    <property type="match status" value="1"/>
</dbReference>
<keyword evidence="8" id="KW-1133">Transmembrane helix</keyword>
<dbReference type="InterPro" id="IPR031621">
    <property type="entry name" value="HisKA_7TM"/>
</dbReference>
<keyword evidence="5" id="KW-0418">Kinase</keyword>
<feature type="domain" description="Histidine kinase" evidence="9">
    <location>
        <begin position="344"/>
        <end position="569"/>
    </location>
</feature>
<keyword evidence="7" id="KW-0902">Two-component regulatory system</keyword>
<evidence type="ECO:0000256" key="5">
    <source>
        <dbReference type="ARBA" id="ARBA00022777"/>
    </source>
</evidence>
<comment type="catalytic activity">
    <reaction evidence="1">
        <text>ATP + protein L-histidine = ADP + protein N-phospho-L-histidine.</text>
        <dbReference type="EC" id="2.7.13.3"/>
    </reaction>
</comment>
<evidence type="ECO:0000256" key="7">
    <source>
        <dbReference type="ARBA" id="ARBA00023012"/>
    </source>
</evidence>
<keyword evidence="4" id="KW-0547">Nucleotide-binding</keyword>
<dbReference type="EC" id="2.7.13.3" evidence="2"/>
<keyword evidence="8" id="KW-0472">Membrane</keyword>
<feature type="transmembrane region" description="Helical" evidence="8">
    <location>
        <begin position="102"/>
        <end position="124"/>
    </location>
</feature>
<dbReference type="GO" id="GO:0004673">
    <property type="term" value="F:protein histidine kinase activity"/>
    <property type="evidence" value="ECO:0007669"/>
    <property type="project" value="UniProtKB-EC"/>
</dbReference>
<dbReference type="EMBL" id="MHIU01000009">
    <property type="protein sequence ID" value="OGY58005.1"/>
    <property type="molecule type" value="Genomic_DNA"/>
</dbReference>
<dbReference type="InterPro" id="IPR050351">
    <property type="entry name" value="BphY/WalK/GraS-like"/>
</dbReference>